<evidence type="ECO:0000256" key="3">
    <source>
        <dbReference type="ARBA" id="ARBA00022833"/>
    </source>
</evidence>
<dbReference type="InterPro" id="IPR013083">
    <property type="entry name" value="Znf_RING/FYVE/PHD"/>
</dbReference>
<dbReference type="Gene3D" id="3.30.40.10">
    <property type="entry name" value="Zinc/RING finger domain, C3HC4 (zinc finger)"/>
    <property type="match status" value="1"/>
</dbReference>
<evidence type="ECO:0000313" key="9">
    <source>
        <dbReference type="Proteomes" id="UP000013827"/>
    </source>
</evidence>
<keyword evidence="9" id="KW-1185">Reference proteome</keyword>
<reference evidence="8" key="2">
    <citation type="submission" date="2024-10" db="UniProtKB">
        <authorList>
            <consortium name="EnsemblProtists"/>
        </authorList>
    </citation>
    <scope>IDENTIFICATION</scope>
</reference>
<sequence>MLTHPAGEAATRAREGTRGAAWVVRGTGGGQTTLRLHPHTPPPPSSLRRHFTSFDLPPSLREELLTLAPPGTRPFSPAELRAYLKRKLTDPKKREKRLAHRAWAGMHSAAFCLELLDFCIGDLQGGGAKGGFANLVGLLLLPLASGGLAYVGQASRGGEPHVVATVQQQTLLPHLRSRFVSPECTAHETLGAYFLHNDEFLRAARLQSVTLSFFAQQLQPLQMQPSATYLHTVWQTMGRSAGGAIKPTPEVVELFGSKTLLPLRSGQVVAVGELSSTLALPAPLLQLELDGAASHWAPQASQAADAEPAAARPRVDELMSTLAVPVVDTAFVCVDEAPLKDQTAAAEALAGYIAADATEPHQLAPALVDKLGARDAAHGALEWSQLSRDGSRALLGLFAEHHVREEAVAMAQDWPPADPDASTEEAREAANGSPRLVSAGRAAALKRMPLYESVQGSLVPLEPRRYLLPQRHPFFTPRTDEFLTPTAPAPVLSLLRALGVESLEDADVFEKFLLPAFGEASLERQEAMRRHLLANWQRLRQHDGVRAALSRTRFVPTAFGLLAPSELLDPRNNLLSYIFGGEDRFPAQQCSTEEWLAMLGALGMKTQVDRDAFLQCARKVEALGASTSDRPPPDVLSRAGLLATHLVDNLTTLAGAPADAAPVSSEELVDDDAAASPAEAAAEADGLSAPDFCTALRGIRFVPSHAPVASLAPHEGPPTLASLEECALHTDRHLVWTVSPLLKEEWAPPRSLWARLGLVHPPPCDRVVSHAHNLSQFTADAWPWEGQPPEEVFGALWLYISQNPSLIGPEARKRLCELPTVLCGAALVKPSRIFRSCFPFCQPLMQPLSAVSLSPPPTPEVLLGMGMGEEPQLHDFVALLREVLREYACATECRGFRPRADMAVPTVEGGVAPLSSSVINDAPDLLRRVRPGSLQAASPALSLEVRAALKVRRLSEAVREELSREESDLEPVELARAEELGLRIRGAGFARAAAALLASEAARRDPALQAAPQRLRPEAIVEALAPYRVVIVPRIQTRLRAVPSDEAVGVAGEGPSSAWFILPASTIFLEARPRCGTSHEELLSLAVLALLQTEPPATLAPLLSCAASDLDDALSLLRYAPPARFEAAASQCTPGTPVSAADEPLLQLKPLRPLFTAEVVAVDAPAPGSGRVYALVDGVGERGDARAAVNLRVGGGQTRAVLPLSVFSFRSLRLPLGDAANVPLGLERKEMLARNLQLQEELKMSRRELQGALREAKAASDELGELKESNTCQICLSRRVDALLVGCGHLLCRQCVATITASGNNRCPFCRRDYEQVALFYAASPDGSGM</sequence>
<dbReference type="RefSeq" id="XP_005765973.1">
    <property type="nucleotide sequence ID" value="XM_005765916.1"/>
</dbReference>
<keyword evidence="1" id="KW-0479">Metal-binding</keyword>
<dbReference type="OMA" id="REYACAT"/>
<dbReference type="PaxDb" id="2903-EOD13544"/>
<evidence type="ECO:0000256" key="6">
    <source>
        <dbReference type="SAM" id="MobiDB-lite"/>
    </source>
</evidence>
<dbReference type="PANTHER" id="PTHR15600">
    <property type="entry name" value="SACSIN"/>
    <property type="match status" value="1"/>
</dbReference>
<dbReference type="GO" id="GO:0030544">
    <property type="term" value="F:Hsp70 protein binding"/>
    <property type="evidence" value="ECO:0007669"/>
    <property type="project" value="TreeGrafter"/>
</dbReference>
<protein>
    <recommendedName>
        <fullName evidence="7">RING-type domain-containing protein</fullName>
    </recommendedName>
</protein>
<dbReference type="GeneID" id="17259721"/>
<evidence type="ECO:0000259" key="7">
    <source>
        <dbReference type="PROSITE" id="PS50089"/>
    </source>
</evidence>
<dbReference type="PROSITE" id="PS00518">
    <property type="entry name" value="ZF_RING_1"/>
    <property type="match status" value="1"/>
</dbReference>
<dbReference type="InterPro" id="IPR052972">
    <property type="entry name" value="Sacsin_chaperone_reg"/>
</dbReference>
<name>A0A0D3IQK9_EMIH1</name>
<dbReference type="Proteomes" id="UP000013827">
    <property type="component" value="Unassembled WGS sequence"/>
</dbReference>
<reference evidence="9" key="1">
    <citation type="journal article" date="2013" name="Nature">
        <title>Pan genome of the phytoplankton Emiliania underpins its global distribution.</title>
        <authorList>
            <person name="Read B.A."/>
            <person name="Kegel J."/>
            <person name="Klute M.J."/>
            <person name="Kuo A."/>
            <person name="Lefebvre S.C."/>
            <person name="Maumus F."/>
            <person name="Mayer C."/>
            <person name="Miller J."/>
            <person name="Monier A."/>
            <person name="Salamov A."/>
            <person name="Young J."/>
            <person name="Aguilar M."/>
            <person name="Claverie J.M."/>
            <person name="Frickenhaus S."/>
            <person name="Gonzalez K."/>
            <person name="Herman E.K."/>
            <person name="Lin Y.C."/>
            <person name="Napier J."/>
            <person name="Ogata H."/>
            <person name="Sarno A.F."/>
            <person name="Shmutz J."/>
            <person name="Schroeder D."/>
            <person name="de Vargas C."/>
            <person name="Verret F."/>
            <person name="von Dassow P."/>
            <person name="Valentin K."/>
            <person name="Van de Peer Y."/>
            <person name="Wheeler G."/>
            <person name="Dacks J.B."/>
            <person name="Delwiche C.F."/>
            <person name="Dyhrman S.T."/>
            <person name="Glockner G."/>
            <person name="John U."/>
            <person name="Richards T."/>
            <person name="Worden A.Z."/>
            <person name="Zhang X."/>
            <person name="Grigoriev I.V."/>
            <person name="Allen A.E."/>
            <person name="Bidle K."/>
            <person name="Borodovsky M."/>
            <person name="Bowler C."/>
            <person name="Brownlee C."/>
            <person name="Cock J.M."/>
            <person name="Elias M."/>
            <person name="Gladyshev V.N."/>
            <person name="Groth M."/>
            <person name="Guda C."/>
            <person name="Hadaegh A."/>
            <person name="Iglesias-Rodriguez M.D."/>
            <person name="Jenkins J."/>
            <person name="Jones B.M."/>
            <person name="Lawson T."/>
            <person name="Leese F."/>
            <person name="Lindquist E."/>
            <person name="Lobanov A."/>
            <person name="Lomsadze A."/>
            <person name="Malik S.B."/>
            <person name="Marsh M.E."/>
            <person name="Mackinder L."/>
            <person name="Mock T."/>
            <person name="Mueller-Roeber B."/>
            <person name="Pagarete A."/>
            <person name="Parker M."/>
            <person name="Probert I."/>
            <person name="Quesneville H."/>
            <person name="Raines C."/>
            <person name="Rensing S.A."/>
            <person name="Riano-Pachon D.M."/>
            <person name="Richier S."/>
            <person name="Rokitta S."/>
            <person name="Shiraiwa Y."/>
            <person name="Soanes D.M."/>
            <person name="van der Giezen M."/>
            <person name="Wahlund T.M."/>
            <person name="Williams B."/>
            <person name="Wilson W."/>
            <person name="Wolfe G."/>
            <person name="Wurch L.L."/>
        </authorList>
    </citation>
    <scope>NUCLEOTIDE SEQUENCE</scope>
</reference>
<dbReference type="SUPFAM" id="SSF57850">
    <property type="entry name" value="RING/U-box"/>
    <property type="match status" value="1"/>
</dbReference>
<dbReference type="SMART" id="SM00184">
    <property type="entry name" value="RING"/>
    <property type="match status" value="1"/>
</dbReference>
<feature type="coiled-coil region" evidence="5">
    <location>
        <begin position="1228"/>
        <end position="1269"/>
    </location>
</feature>
<proteinExistence type="predicted"/>
<evidence type="ECO:0000256" key="2">
    <source>
        <dbReference type="ARBA" id="ARBA00022771"/>
    </source>
</evidence>
<dbReference type="PANTHER" id="PTHR15600:SF42">
    <property type="entry name" value="SACSIN"/>
    <property type="match status" value="1"/>
</dbReference>
<keyword evidence="3" id="KW-0862">Zinc</keyword>
<dbReference type="STRING" id="2903.R1DXY5"/>
<feature type="region of interest" description="Disordered" evidence="6">
    <location>
        <begin position="28"/>
        <end position="48"/>
    </location>
</feature>
<dbReference type="PROSITE" id="PS50089">
    <property type="entry name" value="ZF_RING_2"/>
    <property type="match status" value="1"/>
</dbReference>
<dbReference type="InterPro" id="IPR001841">
    <property type="entry name" value="Znf_RING"/>
</dbReference>
<dbReference type="GO" id="GO:0008270">
    <property type="term" value="F:zinc ion binding"/>
    <property type="evidence" value="ECO:0007669"/>
    <property type="project" value="UniProtKB-KW"/>
</dbReference>
<evidence type="ECO:0000256" key="5">
    <source>
        <dbReference type="SAM" id="Coils"/>
    </source>
</evidence>
<dbReference type="InterPro" id="IPR017907">
    <property type="entry name" value="Znf_RING_CS"/>
</dbReference>
<dbReference type="CDD" id="cd16449">
    <property type="entry name" value="RING-HC"/>
    <property type="match status" value="1"/>
</dbReference>
<feature type="domain" description="RING-type" evidence="7">
    <location>
        <begin position="1272"/>
        <end position="1311"/>
    </location>
</feature>
<accession>A0A0D3IQK9</accession>
<dbReference type="KEGG" id="ehx:EMIHUDRAFT_451978"/>
<evidence type="ECO:0000256" key="1">
    <source>
        <dbReference type="ARBA" id="ARBA00022723"/>
    </source>
</evidence>
<evidence type="ECO:0000256" key="4">
    <source>
        <dbReference type="PROSITE-ProRule" id="PRU00175"/>
    </source>
</evidence>
<dbReference type="eggNOG" id="ENOG502S4Z3">
    <property type="taxonomic scope" value="Eukaryota"/>
</dbReference>
<dbReference type="Pfam" id="PF13920">
    <property type="entry name" value="zf-C3HC4_3"/>
    <property type="match status" value="1"/>
</dbReference>
<keyword evidence="5" id="KW-0175">Coiled coil</keyword>
<organism evidence="8 9">
    <name type="scientific">Emiliania huxleyi (strain CCMP1516)</name>
    <dbReference type="NCBI Taxonomy" id="280463"/>
    <lineage>
        <taxon>Eukaryota</taxon>
        <taxon>Haptista</taxon>
        <taxon>Haptophyta</taxon>
        <taxon>Prymnesiophyceae</taxon>
        <taxon>Isochrysidales</taxon>
        <taxon>Noelaerhabdaceae</taxon>
        <taxon>Emiliania</taxon>
    </lineage>
</organism>
<feature type="region of interest" description="Disordered" evidence="6">
    <location>
        <begin position="661"/>
        <end position="681"/>
    </location>
</feature>
<feature type="region of interest" description="Disordered" evidence="6">
    <location>
        <begin position="413"/>
        <end position="435"/>
    </location>
</feature>
<dbReference type="EnsemblProtists" id="EOD13544">
    <property type="protein sequence ID" value="EOD13544"/>
    <property type="gene ID" value="EMIHUDRAFT_451978"/>
</dbReference>
<dbReference type="HOGENOM" id="CLU_259155_0_0_1"/>
<evidence type="ECO:0000313" key="8">
    <source>
        <dbReference type="EnsemblProtists" id="EOD13544"/>
    </source>
</evidence>
<keyword evidence="2 4" id="KW-0863">Zinc-finger</keyword>